<organism evidence="1 2">
    <name type="scientific">Pyrus ussuriensis x Pyrus communis</name>
    <dbReference type="NCBI Taxonomy" id="2448454"/>
    <lineage>
        <taxon>Eukaryota</taxon>
        <taxon>Viridiplantae</taxon>
        <taxon>Streptophyta</taxon>
        <taxon>Embryophyta</taxon>
        <taxon>Tracheophyta</taxon>
        <taxon>Spermatophyta</taxon>
        <taxon>Magnoliopsida</taxon>
        <taxon>eudicotyledons</taxon>
        <taxon>Gunneridae</taxon>
        <taxon>Pentapetalae</taxon>
        <taxon>rosids</taxon>
        <taxon>fabids</taxon>
        <taxon>Rosales</taxon>
        <taxon>Rosaceae</taxon>
        <taxon>Amygdaloideae</taxon>
        <taxon>Maleae</taxon>
        <taxon>Pyrus</taxon>
    </lineage>
</organism>
<reference evidence="2" key="2">
    <citation type="submission" date="2019-10" db="EMBL/GenBank/DDBJ databases">
        <title>A de novo genome assembly of a pear dwarfing rootstock.</title>
        <authorList>
            <person name="Wang F."/>
            <person name="Wang J."/>
            <person name="Li S."/>
            <person name="Zhang Y."/>
            <person name="Fang M."/>
            <person name="Ma L."/>
            <person name="Zhao Y."/>
            <person name="Jiang S."/>
        </authorList>
    </citation>
    <scope>NUCLEOTIDE SEQUENCE [LARGE SCALE GENOMIC DNA]</scope>
</reference>
<protein>
    <submittedName>
        <fullName evidence="1">Uncharacterized protein</fullName>
    </submittedName>
</protein>
<gene>
    <name evidence="1" type="ORF">D8674_026061</name>
</gene>
<name>A0A5N5I8J5_9ROSA</name>
<accession>A0A5N5I8J5</accession>
<proteinExistence type="predicted"/>
<comment type="caution">
    <text evidence="1">The sequence shown here is derived from an EMBL/GenBank/DDBJ whole genome shotgun (WGS) entry which is preliminary data.</text>
</comment>
<dbReference type="AlphaFoldDB" id="A0A5N5I8J5"/>
<dbReference type="Proteomes" id="UP000327157">
    <property type="component" value="Chromosome 5"/>
</dbReference>
<evidence type="ECO:0000313" key="1">
    <source>
        <dbReference type="EMBL" id="KAB2635527.1"/>
    </source>
</evidence>
<reference evidence="1 2" key="1">
    <citation type="submission" date="2019-09" db="EMBL/GenBank/DDBJ databases">
        <authorList>
            <person name="Ou C."/>
        </authorList>
    </citation>
    <scope>NUCLEOTIDE SEQUENCE [LARGE SCALE GENOMIC DNA]</scope>
    <source>
        <strain evidence="1">S2</strain>
        <tissue evidence="1">Leaf</tissue>
    </source>
</reference>
<sequence length="118" mass="13357">MNEASSLNGLNLPNNLSTNDDEEWTLVIGKNVLKLQPQVAHIWSVGQERSFHCHAKKTCLKANARMTKLERREGLKAWKPQARVVLEDYFPKGFFKHSSTMVACYMVLLLTLDSLAPS</sequence>
<keyword evidence="2" id="KW-1185">Reference proteome</keyword>
<reference evidence="1 2" key="3">
    <citation type="submission" date="2019-11" db="EMBL/GenBank/DDBJ databases">
        <title>A de novo genome assembly of a pear dwarfing rootstock.</title>
        <authorList>
            <person name="Wang F."/>
            <person name="Wang J."/>
            <person name="Li S."/>
            <person name="Zhang Y."/>
            <person name="Fang M."/>
            <person name="Ma L."/>
            <person name="Zhao Y."/>
            <person name="Jiang S."/>
        </authorList>
    </citation>
    <scope>NUCLEOTIDE SEQUENCE [LARGE SCALE GENOMIC DNA]</scope>
    <source>
        <strain evidence="1">S2</strain>
        <tissue evidence="1">Leaf</tissue>
    </source>
</reference>
<dbReference type="EMBL" id="SMOL01000004">
    <property type="protein sequence ID" value="KAB2635527.1"/>
    <property type="molecule type" value="Genomic_DNA"/>
</dbReference>
<evidence type="ECO:0000313" key="2">
    <source>
        <dbReference type="Proteomes" id="UP000327157"/>
    </source>
</evidence>